<keyword evidence="3" id="KW-1185">Reference proteome</keyword>
<dbReference type="SUPFAM" id="SSF49464">
    <property type="entry name" value="Carboxypeptidase regulatory domain-like"/>
    <property type="match status" value="1"/>
</dbReference>
<keyword evidence="1" id="KW-0732">Signal</keyword>
<feature type="signal peptide" evidence="1">
    <location>
        <begin position="1"/>
        <end position="25"/>
    </location>
</feature>
<dbReference type="PATRIC" id="fig|28128.5.peg.171"/>
<dbReference type="Pfam" id="PF13715">
    <property type="entry name" value="CarbopepD_reg_2"/>
    <property type="match status" value="1"/>
</dbReference>
<gene>
    <name evidence="2" type="ORF">HMPREF3226_00171</name>
</gene>
<dbReference type="InterPro" id="IPR008969">
    <property type="entry name" value="CarboxyPept-like_regulatory"/>
</dbReference>
<organism evidence="2 3">
    <name type="scientific">Prevotella corporis</name>
    <dbReference type="NCBI Taxonomy" id="28128"/>
    <lineage>
        <taxon>Bacteria</taxon>
        <taxon>Pseudomonadati</taxon>
        <taxon>Bacteroidota</taxon>
        <taxon>Bacteroidia</taxon>
        <taxon>Bacteroidales</taxon>
        <taxon>Prevotellaceae</taxon>
        <taxon>Prevotella</taxon>
    </lineage>
</organism>
<evidence type="ECO:0000256" key="1">
    <source>
        <dbReference type="SAM" id="SignalP"/>
    </source>
</evidence>
<evidence type="ECO:0008006" key="4">
    <source>
        <dbReference type="Google" id="ProtNLM"/>
    </source>
</evidence>
<name>A0A133QN00_9BACT</name>
<dbReference type="eggNOG" id="COG1629">
    <property type="taxonomic scope" value="Bacteria"/>
</dbReference>
<evidence type="ECO:0000313" key="3">
    <source>
        <dbReference type="Proteomes" id="UP000070533"/>
    </source>
</evidence>
<comment type="caution">
    <text evidence="2">The sequence shown here is derived from an EMBL/GenBank/DDBJ whole genome shotgun (WGS) entry which is preliminary data.</text>
</comment>
<protein>
    <recommendedName>
        <fullName evidence="4">Outer membrane protein beta-barrel domain-containing protein</fullName>
    </recommendedName>
</protein>
<reference evidence="3" key="1">
    <citation type="submission" date="2016-01" db="EMBL/GenBank/DDBJ databases">
        <authorList>
            <person name="Mitreva M."/>
            <person name="Pepin K.H."/>
            <person name="Mihindukulasuriya K.A."/>
            <person name="Fulton R."/>
            <person name="Fronick C."/>
            <person name="O'Laughlin M."/>
            <person name="Miner T."/>
            <person name="Herter B."/>
            <person name="Rosa B.A."/>
            <person name="Cordes M."/>
            <person name="Tomlinson C."/>
            <person name="Wollam A."/>
            <person name="Palsikar V.B."/>
            <person name="Mardis E.R."/>
            <person name="Wilson R.K."/>
        </authorList>
    </citation>
    <scope>NUCLEOTIDE SEQUENCE [LARGE SCALE GENOMIC DNA]</scope>
    <source>
        <strain evidence="3">MJR7716</strain>
    </source>
</reference>
<dbReference type="SUPFAM" id="SSF56935">
    <property type="entry name" value="Porins"/>
    <property type="match status" value="1"/>
</dbReference>
<proteinExistence type="predicted"/>
<dbReference type="Gene3D" id="2.60.40.1120">
    <property type="entry name" value="Carboxypeptidase-like, regulatory domain"/>
    <property type="match status" value="1"/>
</dbReference>
<dbReference type="Proteomes" id="UP000070533">
    <property type="component" value="Unassembled WGS sequence"/>
</dbReference>
<dbReference type="EMBL" id="LRQG01000010">
    <property type="protein sequence ID" value="KXA44255.1"/>
    <property type="molecule type" value="Genomic_DNA"/>
</dbReference>
<dbReference type="STRING" id="28128.HMPREF3226_00171"/>
<evidence type="ECO:0000313" key="2">
    <source>
        <dbReference type="EMBL" id="KXA44255.1"/>
    </source>
</evidence>
<dbReference type="AlphaFoldDB" id="A0A133QN00"/>
<accession>A0A133QN00</accession>
<feature type="chain" id="PRO_5007458736" description="Outer membrane protein beta-barrel domain-containing protein" evidence="1">
    <location>
        <begin position="26"/>
        <end position="836"/>
    </location>
</feature>
<sequence>MTQVKKHICLIILCILSVLPGAAQMKISGVVADSLTRQPVAKANVMVLKNGKTVSFARTDEHGRFTVSTSLSSLQQTELQATAMGFEKKRQLLAKPSDNQILLSQKAFEMQEVMVKAGPVTGRKDTITFDLTRYASERDNSLKDVLKKLPGVQVAGNGQISVNGKNLSRFTVEGLDLSDGRYNKLTENIKAKDVKKAEVIEHDQPIKALRNKIYTDNVAMNVVLKDSARDQLSVTLRPYFMVGEPTHVGGTANAMQIGQNRQMMYDVAYDRSGRDVSEINRQFSFDFRAPQPSTLPDWYPVASLQAPISDSRLRFNTSQNYGVSHLTKTKTDAEVRFTAGYFRNVLRQRTDNHSVYYLEDAPTETLEKRNLLLKEDELNFAFNRKLNNDNSYGNIKFTLDASQSDALSMLESTGHGSTSQQVRNPEINLSGYISNTYTKRRGTLSWNSILDYHHSRNDLYLDVSRSSLNNNLWHTSNSLEWSTRRRYVTQTYDAEVSMEHLNVIHGDTKLAFATSPSWRYERGRVKLSYTQGINMDYYSRMDKLRLYLLPSLYFQYKKSSRTEISTRLSYGESGSDLSDFAIGSYRNSYRSITTAPDFIASARSLNFFMSHSYKKLVREFFVNTQIRALRMWKNSAMDMRISNGNYLYSTVRHNNLYDNVNARITISKGFYDLHLKTAVTMSGGYSRGEQYSAGNVVKFDYRQLAFNPTLSFAPSWMQVDYEGNFQLGKSHSDNVSLATRFNWNQRLTLTSTISHVDVSLMGMFYHNELQTSSTVNTFLADAQVVWRLKHVRLSAQLSNILNKRTYVETSYSGVGIFTNEYQLRPREFTLSAQFSL</sequence>